<dbReference type="AlphaFoldDB" id="A0A4R4Z130"/>
<comment type="caution">
    <text evidence="1">The sequence shown here is derived from an EMBL/GenBank/DDBJ whole genome shotgun (WGS) entry which is preliminary data.</text>
</comment>
<reference evidence="1 2" key="1">
    <citation type="submission" date="2019-03" db="EMBL/GenBank/DDBJ databases">
        <title>Draft genome sequences of novel Actinobacteria.</title>
        <authorList>
            <person name="Sahin N."/>
            <person name="Ay H."/>
            <person name="Saygin H."/>
        </authorList>
    </citation>
    <scope>NUCLEOTIDE SEQUENCE [LARGE SCALE GENOMIC DNA]</scope>
    <source>
        <strain evidence="1 2">7K502</strain>
    </source>
</reference>
<name>A0A4R4Z130_9PSEU</name>
<dbReference type="Proteomes" id="UP000294947">
    <property type="component" value="Unassembled WGS sequence"/>
</dbReference>
<dbReference type="RefSeq" id="WP_132485375.1">
    <property type="nucleotide sequence ID" value="NZ_SMKW01000016.1"/>
</dbReference>
<organism evidence="1 2">
    <name type="scientific">Saccharopolyspora elongata</name>
    <dbReference type="NCBI Taxonomy" id="2530387"/>
    <lineage>
        <taxon>Bacteria</taxon>
        <taxon>Bacillati</taxon>
        <taxon>Actinomycetota</taxon>
        <taxon>Actinomycetes</taxon>
        <taxon>Pseudonocardiales</taxon>
        <taxon>Pseudonocardiaceae</taxon>
        <taxon>Saccharopolyspora</taxon>
    </lineage>
</organism>
<dbReference type="InterPro" id="IPR010985">
    <property type="entry name" value="Ribbon_hlx_hlx"/>
</dbReference>
<keyword evidence="2" id="KW-1185">Reference proteome</keyword>
<evidence type="ECO:0000313" key="2">
    <source>
        <dbReference type="Proteomes" id="UP000294947"/>
    </source>
</evidence>
<gene>
    <name evidence="1" type="ORF">E1288_14920</name>
</gene>
<dbReference type="GO" id="GO:0006355">
    <property type="term" value="P:regulation of DNA-templated transcription"/>
    <property type="evidence" value="ECO:0007669"/>
    <property type="project" value="InterPro"/>
</dbReference>
<accession>A0A4R4Z130</accession>
<proteinExistence type="predicted"/>
<protein>
    <submittedName>
        <fullName evidence="1">Uncharacterized protein</fullName>
    </submittedName>
</protein>
<dbReference type="EMBL" id="SMKW01000016">
    <property type="protein sequence ID" value="TDD51456.1"/>
    <property type="molecule type" value="Genomic_DNA"/>
</dbReference>
<sequence length="63" mass="7022">MITTSLRLPKSLLDQVRARAAEEDMKTTAWIRVLIEAALSDPGPNNIEARVRRLEAAVFEESA</sequence>
<dbReference type="SUPFAM" id="SSF47598">
    <property type="entry name" value="Ribbon-helix-helix"/>
    <property type="match status" value="1"/>
</dbReference>
<evidence type="ECO:0000313" key="1">
    <source>
        <dbReference type="EMBL" id="TDD51456.1"/>
    </source>
</evidence>
<dbReference type="OrthoDB" id="4827715at2"/>